<organism evidence="2 3">
    <name type="scientific">Amphibacillus marinus</name>
    <dbReference type="NCBI Taxonomy" id="872970"/>
    <lineage>
        <taxon>Bacteria</taxon>
        <taxon>Bacillati</taxon>
        <taxon>Bacillota</taxon>
        <taxon>Bacilli</taxon>
        <taxon>Bacillales</taxon>
        <taxon>Bacillaceae</taxon>
        <taxon>Amphibacillus</taxon>
    </lineage>
</organism>
<dbReference type="AlphaFoldDB" id="A0A1H8IP81"/>
<keyword evidence="1" id="KW-0472">Membrane</keyword>
<dbReference type="STRING" id="872970.SAMN04488134_101664"/>
<proteinExistence type="predicted"/>
<feature type="transmembrane region" description="Helical" evidence="1">
    <location>
        <begin position="12"/>
        <end position="30"/>
    </location>
</feature>
<gene>
    <name evidence="2" type="ORF">SAMN04488134_101664</name>
</gene>
<evidence type="ECO:0000256" key="1">
    <source>
        <dbReference type="SAM" id="Phobius"/>
    </source>
</evidence>
<feature type="transmembrane region" description="Helical" evidence="1">
    <location>
        <begin position="36"/>
        <end position="56"/>
    </location>
</feature>
<dbReference type="EMBL" id="FODJ01000001">
    <property type="protein sequence ID" value="SEN69796.1"/>
    <property type="molecule type" value="Genomic_DNA"/>
</dbReference>
<reference evidence="2 3" key="1">
    <citation type="submission" date="2016-10" db="EMBL/GenBank/DDBJ databases">
        <authorList>
            <person name="de Groot N.N."/>
        </authorList>
    </citation>
    <scope>NUCLEOTIDE SEQUENCE [LARGE SCALE GENOMIC DNA]</scope>
    <source>
        <strain evidence="2 3">CGMCC 1.10434</strain>
    </source>
</reference>
<evidence type="ECO:0000313" key="2">
    <source>
        <dbReference type="EMBL" id="SEN69796.1"/>
    </source>
</evidence>
<protein>
    <submittedName>
        <fullName evidence="2">Uncharacterized protein</fullName>
    </submittedName>
</protein>
<dbReference type="Proteomes" id="UP000199300">
    <property type="component" value="Unassembled WGS sequence"/>
</dbReference>
<accession>A0A1H8IP81</accession>
<name>A0A1H8IP81_9BACI</name>
<dbReference type="OrthoDB" id="2973381at2"/>
<dbReference type="RefSeq" id="WP_091494777.1">
    <property type="nucleotide sequence ID" value="NZ_FODJ01000001.1"/>
</dbReference>
<keyword evidence="3" id="KW-1185">Reference proteome</keyword>
<keyword evidence="1" id="KW-1133">Transmembrane helix</keyword>
<evidence type="ECO:0000313" key="3">
    <source>
        <dbReference type="Proteomes" id="UP000199300"/>
    </source>
</evidence>
<keyword evidence="1" id="KW-0812">Transmembrane</keyword>
<sequence length="66" mass="7796">MSKTKQNWRLMHGLMISFYLLGLLAFVVIGDLSAPVNRVLFTVFLIIIIQEIFKYVQRLRRDLNKL</sequence>